<evidence type="ECO:0000256" key="1">
    <source>
        <dbReference type="SAM" id="SignalP"/>
    </source>
</evidence>
<dbReference type="STRING" id="391587.KAOT1_17368"/>
<evidence type="ECO:0000313" key="2">
    <source>
        <dbReference type="EMBL" id="EDP96955.1"/>
    </source>
</evidence>
<accession>A9DSM4</accession>
<gene>
    <name evidence="2" type="ORF">KAOT1_17368</name>
</gene>
<dbReference type="AlphaFoldDB" id="A9DSM4"/>
<reference evidence="2 3" key="1">
    <citation type="journal article" date="2011" name="J. Bacteriol.">
        <title>Genome sequence of the algicidal bacterium Kordia algicida OT-1.</title>
        <authorList>
            <person name="Lee H.S."/>
            <person name="Kang S.G."/>
            <person name="Kwon K.K."/>
            <person name="Lee J.H."/>
            <person name="Kim S.J."/>
        </authorList>
    </citation>
    <scope>NUCLEOTIDE SEQUENCE [LARGE SCALE GENOMIC DNA]</scope>
    <source>
        <strain evidence="2 3">OT-1</strain>
    </source>
</reference>
<dbReference type="HOGENOM" id="CLU_089576_0_0_10"/>
<protein>
    <submittedName>
        <fullName evidence="2">Uncharacterized protein</fullName>
    </submittedName>
</protein>
<feature type="signal peptide" evidence="1">
    <location>
        <begin position="1"/>
        <end position="27"/>
    </location>
</feature>
<organism evidence="2 3">
    <name type="scientific">Kordia algicida OT-1</name>
    <dbReference type="NCBI Taxonomy" id="391587"/>
    <lineage>
        <taxon>Bacteria</taxon>
        <taxon>Pseudomonadati</taxon>
        <taxon>Bacteroidota</taxon>
        <taxon>Flavobacteriia</taxon>
        <taxon>Flavobacteriales</taxon>
        <taxon>Flavobacteriaceae</taxon>
        <taxon>Kordia</taxon>
    </lineage>
</organism>
<dbReference type="EMBL" id="ABIB01000003">
    <property type="protein sequence ID" value="EDP96955.1"/>
    <property type="molecule type" value="Genomic_DNA"/>
</dbReference>
<comment type="caution">
    <text evidence="2">The sequence shown here is derived from an EMBL/GenBank/DDBJ whole genome shotgun (WGS) entry which is preliminary data.</text>
</comment>
<dbReference type="Proteomes" id="UP000002945">
    <property type="component" value="Unassembled WGS sequence"/>
</dbReference>
<keyword evidence="1" id="KW-0732">Signal</keyword>
<keyword evidence="3" id="KW-1185">Reference proteome</keyword>
<dbReference type="PROSITE" id="PS51257">
    <property type="entry name" value="PROKAR_LIPOPROTEIN"/>
    <property type="match status" value="1"/>
</dbReference>
<sequence>MIKNLHMKKLIALCFLFAFIVSCSSNDDTVAEEEQNTVLRPSKISKGGTYWLFEYDEDRVVKIEQYIIDEQYIVSNVLLRTYEFNFDNINNLTSIDVIENSYGIERTLDITFENGLVMEHGTSPWFSSMPLNISSYSYNSLNQIIENNYEGKQSDGEVIWTVLYNEYYTYDVNNNLRKYERENILNDGNYIFKFIYDDKNHPFKNIDSRSRLLLKLPNHIWDDGWSIYNDYDIISEFEFLDTAKSFYNNCIQTLDESNYEISSWTLIYNDQDYPIEIQPSTGWIPGIIYIEYEEFPE</sequence>
<name>A9DSM4_9FLAO</name>
<dbReference type="Gene3D" id="2.180.10.10">
    <property type="entry name" value="RHS repeat-associated core"/>
    <property type="match status" value="1"/>
</dbReference>
<feature type="chain" id="PRO_5002737553" evidence="1">
    <location>
        <begin position="28"/>
        <end position="297"/>
    </location>
</feature>
<evidence type="ECO:0000313" key="3">
    <source>
        <dbReference type="Proteomes" id="UP000002945"/>
    </source>
</evidence>
<proteinExistence type="predicted"/>